<dbReference type="InterPro" id="IPR024079">
    <property type="entry name" value="MetalloPept_cat_dom_sf"/>
</dbReference>
<evidence type="ECO:0000313" key="1">
    <source>
        <dbReference type="EMBL" id="QEI05948.1"/>
    </source>
</evidence>
<proteinExistence type="predicted"/>
<dbReference type="Gene3D" id="1.10.472.150">
    <property type="entry name" value="Glucose-regulated metallo-peptidase M90, N-terminal domain"/>
    <property type="match status" value="1"/>
</dbReference>
<dbReference type="SUPFAM" id="SSF55486">
    <property type="entry name" value="Metalloproteases ('zincins'), catalytic domain"/>
    <property type="match status" value="1"/>
</dbReference>
<dbReference type="GO" id="GO:0008237">
    <property type="term" value="F:metallopeptidase activity"/>
    <property type="evidence" value="ECO:0007669"/>
    <property type="project" value="InterPro"/>
</dbReference>
<dbReference type="EMBL" id="CP043046">
    <property type="protein sequence ID" value="QEI05948.1"/>
    <property type="molecule type" value="Genomic_DNA"/>
</dbReference>
<dbReference type="Proteomes" id="UP000325161">
    <property type="component" value="Chromosome"/>
</dbReference>
<evidence type="ECO:0000313" key="2">
    <source>
        <dbReference type="Proteomes" id="UP000325161"/>
    </source>
</evidence>
<name>A0A5C0AUG4_9BURK</name>
<dbReference type="Gene3D" id="3.40.390.10">
    <property type="entry name" value="Collagenase (Catalytic Domain)"/>
    <property type="match status" value="1"/>
</dbReference>
<dbReference type="Pfam" id="PF06167">
    <property type="entry name" value="Peptidase_M90"/>
    <property type="match status" value="1"/>
</dbReference>
<reference evidence="1 2" key="1">
    <citation type="submission" date="2019-08" db="EMBL/GenBank/DDBJ databases">
        <title>Amphibian skin-associated Pigmentiphaga: genome sequence and occurrence across geography and hosts.</title>
        <authorList>
            <person name="Bletz M.C."/>
            <person name="Bunk B."/>
            <person name="Sproeer C."/>
            <person name="Biwer P."/>
            <person name="Reiter S."/>
            <person name="Rabemananjara F.C.E."/>
            <person name="Schulz S."/>
            <person name="Overmann J."/>
            <person name="Vences M."/>
        </authorList>
    </citation>
    <scope>NUCLEOTIDE SEQUENCE [LARGE SCALE GENOMIC DNA]</scope>
    <source>
        <strain evidence="1 2">Mada1488</strain>
    </source>
</reference>
<accession>A0A5C0AUG4</accession>
<dbReference type="RefSeq" id="WP_148814331.1">
    <property type="nucleotide sequence ID" value="NZ_CP043046.1"/>
</dbReference>
<dbReference type="PANTHER" id="PTHR30164:SF2">
    <property type="entry name" value="PROTEIN MTFA"/>
    <property type="match status" value="1"/>
</dbReference>
<dbReference type="CDD" id="cd20169">
    <property type="entry name" value="Peptidase_M90_mtfA"/>
    <property type="match status" value="1"/>
</dbReference>
<protein>
    <submittedName>
        <fullName evidence="1">Zinc-dependent peptidase</fullName>
    </submittedName>
</protein>
<gene>
    <name evidence="1" type="ORF">FXN63_08895</name>
</gene>
<sequence length="303" mass="33343">MFRWLTGRGARDADVTDMDARITSAQWQWVVDSHAFVHELSDDDKLQLRTRIAWFLASKSINGAAGFEVNDDIRLSIAAQACLPILHLEPSRYEGWNEVIVYPGGFLIPRTEVDEDGVVHEYVQEAAGEAWEGGPLILSWEDADPIQEAEPGSAFNVVIHEFAHKLDLADGNGADGMPGLHAHPELSARVWMRVLEASYDAFCDQLEQVEAAIPATVDPESTDADAWYAELPLDPYAATDPAEFFAVSSEAFFVFPEPLAAALPEWYALLKAFYRQDTVARRQPAMAGRALLGWPPGMGDGAA</sequence>
<dbReference type="InterPro" id="IPR010384">
    <property type="entry name" value="MtfA_fam"/>
</dbReference>
<organism evidence="1 2">
    <name type="scientific">Pigmentiphaga aceris</name>
    <dbReference type="NCBI Taxonomy" id="1940612"/>
    <lineage>
        <taxon>Bacteria</taxon>
        <taxon>Pseudomonadati</taxon>
        <taxon>Pseudomonadota</taxon>
        <taxon>Betaproteobacteria</taxon>
        <taxon>Burkholderiales</taxon>
        <taxon>Alcaligenaceae</taxon>
        <taxon>Pigmentiphaga</taxon>
    </lineage>
</organism>
<dbReference type="GO" id="GO:0005829">
    <property type="term" value="C:cytosol"/>
    <property type="evidence" value="ECO:0007669"/>
    <property type="project" value="TreeGrafter"/>
</dbReference>
<dbReference type="OrthoDB" id="9786424at2"/>
<dbReference type="PANTHER" id="PTHR30164">
    <property type="entry name" value="MTFA PEPTIDASE"/>
    <property type="match status" value="1"/>
</dbReference>
<dbReference type="AlphaFoldDB" id="A0A5C0AUG4"/>
<dbReference type="KEGG" id="pacr:FXN63_08895"/>
<keyword evidence="2" id="KW-1185">Reference proteome</keyword>
<dbReference type="InterPro" id="IPR042252">
    <property type="entry name" value="MtfA_N"/>
</dbReference>
<dbReference type="GO" id="GO:0004177">
    <property type="term" value="F:aminopeptidase activity"/>
    <property type="evidence" value="ECO:0007669"/>
    <property type="project" value="TreeGrafter"/>
</dbReference>